<dbReference type="PATRIC" id="fig|84292.3.peg.369"/>
<name>A0A0M8MRF4_9MICO</name>
<dbReference type="Proteomes" id="UP000037737">
    <property type="component" value="Unassembled WGS sequence"/>
</dbReference>
<feature type="transmembrane region" description="Helical" evidence="1">
    <location>
        <begin position="45"/>
        <end position="62"/>
    </location>
</feature>
<gene>
    <name evidence="2" type="ORF">XI38_01765</name>
</gene>
<sequence>MHAPGSTSEKRPPADSPYTITPVGISGSVFVAVVVLFSIGLPFELALLALAGVFVIGGVLISSRTIALRRRSASAWAWASAISPRDRQSYLQIRLTDLAETMAEATRARRQGMISEREYLRTWHDVFAVTMRLEKQQGARGRAGGSGQ</sequence>
<evidence type="ECO:0000256" key="1">
    <source>
        <dbReference type="SAM" id="Phobius"/>
    </source>
</evidence>
<dbReference type="EMBL" id="LAVO01000001">
    <property type="protein sequence ID" value="KOS12141.1"/>
    <property type="molecule type" value="Genomic_DNA"/>
</dbReference>
<evidence type="ECO:0000313" key="3">
    <source>
        <dbReference type="Proteomes" id="UP000037737"/>
    </source>
</evidence>
<dbReference type="AlphaFoldDB" id="A0A0M8MRF4"/>
<proteinExistence type="predicted"/>
<keyword evidence="3" id="KW-1185">Reference proteome</keyword>
<dbReference type="Pfam" id="PF20315">
    <property type="entry name" value="DUF6611"/>
    <property type="match status" value="1"/>
</dbReference>
<reference evidence="2" key="1">
    <citation type="submission" date="2015-04" db="EMBL/GenBank/DDBJ databases">
        <title>Complete genome sequence of Microbacterium chocolatum SIT 101, a bacterium enantioselectively hydrolyzing mesomeric diesters.</title>
        <authorList>
            <person name="Li X."/>
            <person name="Xu Y."/>
        </authorList>
    </citation>
    <scope>NUCLEOTIDE SEQUENCE [LARGE SCALE GENOMIC DNA]</scope>
    <source>
        <strain evidence="2">SIT 101</strain>
    </source>
</reference>
<evidence type="ECO:0000313" key="2">
    <source>
        <dbReference type="EMBL" id="KOS12141.1"/>
    </source>
</evidence>
<keyword evidence="1" id="KW-1133">Transmembrane helix</keyword>
<protein>
    <submittedName>
        <fullName evidence="2">Uncharacterized protein</fullName>
    </submittedName>
</protein>
<accession>A0A0M8MRF4</accession>
<keyword evidence="1" id="KW-0812">Transmembrane</keyword>
<comment type="caution">
    <text evidence="2">The sequence shown here is derived from an EMBL/GenBank/DDBJ whole genome shotgun (WGS) entry which is preliminary data.</text>
</comment>
<organism evidence="2 3">
    <name type="scientific">Microbacterium aurantiacum</name>
    <dbReference type="NCBI Taxonomy" id="162393"/>
    <lineage>
        <taxon>Bacteria</taxon>
        <taxon>Bacillati</taxon>
        <taxon>Actinomycetota</taxon>
        <taxon>Actinomycetes</taxon>
        <taxon>Micrococcales</taxon>
        <taxon>Microbacteriaceae</taxon>
        <taxon>Microbacterium</taxon>
    </lineage>
</organism>
<feature type="transmembrane region" description="Helical" evidence="1">
    <location>
        <begin position="20"/>
        <end position="39"/>
    </location>
</feature>
<dbReference type="InterPro" id="IPR046719">
    <property type="entry name" value="DUF6611"/>
</dbReference>
<keyword evidence="1" id="KW-0472">Membrane</keyword>